<proteinExistence type="predicted"/>
<name>A0AAN9DCJ2_9TELE</name>
<protein>
    <submittedName>
        <fullName evidence="1">Uncharacterized protein</fullName>
    </submittedName>
</protein>
<gene>
    <name evidence="1" type="ORF">R3I93_004310</name>
</gene>
<dbReference type="Proteomes" id="UP001364617">
    <property type="component" value="Unassembled WGS sequence"/>
</dbReference>
<organism evidence="1 2">
    <name type="scientific">Phoxinus phoxinus</name>
    <name type="common">Eurasian minnow</name>
    <dbReference type="NCBI Taxonomy" id="58324"/>
    <lineage>
        <taxon>Eukaryota</taxon>
        <taxon>Metazoa</taxon>
        <taxon>Chordata</taxon>
        <taxon>Craniata</taxon>
        <taxon>Vertebrata</taxon>
        <taxon>Euteleostomi</taxon>
        <taxon>Actinopterygii</taxon>
        <taxon>Neopterygii</taxon>
        <taxon>Teleostei</taxon>
        <taxon>Ostariophysi</taxon>
        <taxon>Cypriniformes</taxon>
        <taxon>Leuciscidae</taxon>
        <taxon>Phoxininae</taxon>
        <taxon>Phoxinus</taxon>
    </lineage>
</organism>
<comment type="caution">
    <text evidence="1">The sequence shown here is derived from an EMBL/GenBank/DDBJ whole genome shotgun (WGS) entry which is preliminary data.</text>
</comment>
<evidence type="ECO:0000313" key="1">
    <source>
        <dbReference type="EMBL" id="KAK7171974.1"/>
    </source>
</evidence>
<dbReference type="AlphaFoldDB" id="A0AAN9DCJ2"/>
<evidence type="ECO:0000313" key="2">
    <source>
        <dbReference type="Proteomes" id="UP001364617"/>
    </source>
</evidence>
<keyword evidence="2" id="KW-1185">Reference proteome</keyword>
<sequence length="19" mass="2143">MAPVHHFLLSTSISKMSKK</sequence>
<accession>A0AAN9DCJ2</accession>
<reference evidence="1 2" key="1">
    <citation type="submission" date="2024-02" db="EMBL/GenBank/DDBJ databases">
        <title>Chromosome-level genome assembly of the Eurasian Minnow (Phoxinus phoxinus).</title>
        <authorList>
            <person name="Oriowo T.O."/>
            <person name="Martin S."/>
            <person name="Stange M."/>
            <person name="Chrysostomakis Y."/>
            <person name="Brown T."/>
            <person name="Winkler S."/>
            <person name="Kukowka S."/>
            <person name="Myers E.W."/>
            <person name="Bohne A."/>
        </authorList>
    </citation>
    <scope>NUCLEOTIDE SEQUENCE [LARGE SCALE GENOMIC DNA]</scope>
    <source>
        <strain evidence="1">ZFMK-TIS-60720</strain>
        <tissue evidence="1">Whole Organism</tissue>
    </source>
</reference>
<dbReference type="EMBL" id="JAYKXH010000004">
    <property type="protein sequence ID" value="KAK7171974.1"/>
    <property type="molecule type" value="Genomic_DNA"/>
</dbReference>